<name>A0A0G4GUR7_VITBC</name>
<protein>
    <submittedName>
        <fullName evidence="1">Uncharacterized protein</fullName>
    </submittedName>
</protein>
<dbReference type="InterPro" id="IPR053143">
    <property type="entry name" value="Arylsulfate_ST"/>
</dbReference>
<dbReference type="AlphaFoldDB" id="A0A0G4GUR7"/>
<organism evidence="1 2">
    <name type="scientific">Vitrella brassicaformis (strain CCMP3155)</name>
    <dbReference type="NCBI Taxonomy" id="1169540"/>
    <lineage>
        <taxon>Eukaryota</taxon>
        <taxon>Sar</taxon>
        <taxon>Alveolata</taxon>
        <taxon>Colpodellida</taxon>
        <taxon>Vitrellaceae</taxon>
        <taxon>Vitrella</taxon>
    </lineage>
</organism>
<reference evidence="1 2" key="1">
    <citation type="submission" date="2014-11" db="EMBL/GenBank/DDBJ databases">
        <authorList>
            <person name="Zhu J."/>
            <person name="Qi W."/>
            <person name="Song R."/>
        </authorList>
    </citation>
    <scope>NUCLEOTIDE SEQUENCE [LARGE SCALE GENOMIC DNA]</scope>
</reference>
<dbReference type="VEuPathDB" id="CryptoDB:Vbra_6372"/>
<keyword evidence="2" id="KW-1185">Reference proteome</keyword>
<dbReference type="Proteomes" id="UP000041254">
    <property type="component" value="Unassembled WGS sequence"/>
</dbReference>
<dbReference type="PANTHER" id="PTHR35340">
    <property type="entry name" value="PQQ ENZYME REPEAT PROTEIN-RELATED"/>
    <property type="match status" value="1"/>
</dbReference>
<dbReference type="PhylomeDB" id="A0A0G4GUR7"/>
<dbReference type="Pfam" id="PF14269">
    <property type="entry name" value="Arylsulfotran_2"/>
    <property type="match status" value="1"/>
</dbReference>
<evidence type="ECO:0000313" key="1">
    <source>
        <dbReference type="EMBL" id="CEM34587.1"/>
    </source>
</evidence>
<dbReference type="InterPro" id="IPR039535">
    <property type="entry name" value="ASST-like"/>
</dbReference>
<accession>A0A0G4GUR7</accession>
<gene>
    <name evidence="1" type="ORF">Vbra_6372</name>
</gene>
<dbReference type="PANTHER" id="PTHR35340:SF5">
    <property type="entry name" value="ASST-DOMAIN-CONTAINING PROTEIN"/>
    <property type="match status" value="1"/>
</dbReference>
<dbReference type="EMBL" id="CDMY01000827">
    <property type="protein sequence ID" value="CEM34587.1"/>
    <property type="molecule type" value="Genomic_DNA"/>
</dbReference>
<evidence type="ECO:0000313" key="2">
    <source>
        <dbReference type="Proteomes" id="UP000041254"/>
    </source>
</evidence>
<dbReference type="InParanoid" id="A0A0G4GUR7"/>
<proteinExistence type="predicted"/>
<sequence>MHLEALRRETPFVYAHPLPNAVLVSPYTSIAFRPKDKVDKGSIKDKISVQGDASGNHTGNTKLLSDGRTVYFTPDAPFTPDNNWLLGIPAVNQRAGKADDAENVSCGEQMPSAEDYAPSCAYKTIPKSYPRAKITVGGNLTALSAGYLFTSGPRDWQMIMTSTGDPVYVRQDRVASILTPTQNGDLLSWPLTQASQDYEVLGPDYALRHRFHAPHGIKFNWREFLQTEKGTGLLFEMDIQLLRMEDLVPPFAREKIKGAIGVIIHEISVEGEVVMEWRSWDHLLFSFWEAPLFIKYENLWDLLHQNSLDEDDDGNILLSMRRTSQIAKIDRDTGEVLWRLGGRGGNFKIVNDKREHFDSQHDVRSLGNNRISIFDNGIDTGNGTARGLEYDLYFDSDGRPTEARLVNEYDTGIYAFAMGSYRQMPNGNRVYCLGHDKNYENFNPFYIETDPQGRELIRMDWMVKKKSFIGTYRTGKGPWVAIPKWRPTALLDDNNPTKTLRLHFLWNGATEVKKWRIMMGNSDGEELTEVFAEVEKKQFEHWIDVPQTKKCQYFQAAALDAKGKEMSRSPTVHTKPCS</sequence>
<dbReference type="OrthoDB" id="5427350at2759"/>
<dbReference type="STRING" id="1169540.A0A0G4GUR7"/>